<gene>
    <name evidence="4" type="primary">def</name>
    <name evidence="5" type="ORF">SAMN06295967_103110</name>
</gene>
<evidence type="ECO:0000256" key="3">
    <source>
        <dbReference type="ARBA" id="ARBA00022801"/>
    </source>
</evidence>
<comment type="cofactor">
    <cofactor evidence="4">
        <name>Fe(2+)</name>
        <dbReference type="ChEBI" id="CHEBI:29033"/>
    </cofactor>
    <text evidence="4">Binds 1 Fe(2+) ion.</text>
</comment>
<name>A0A239BPT7_9BACT</name>
<dbReference type="EC" id="3.5.1.88" evidence="4"/>
<accession>A0A239BPT7</accession>
<comment type="function">
    <text evidence="4">Removes the formyl group from the N-terminal Met of newly synthesized proteins. Requires at least a dipeptide for an efficient rate of reaction. N-terminal L-methionine is a prerequisite for activity but the enzyme has broad specificity at other positions.</text>
</comment>
<comment type="similarity">
    <text evidence="1 4">Belongs to the polypeptide deformylase family.</text>
</comment>
<reference evidence="6" key="1">
    <citation type="submission" date="2017-06" db="EMBL/GenBank/DDBJ databases">
        <authorList>
            <person name="Varghese N."/>
            <person name="Submissions S."/>
        </authorList>
    </citation>
    <scope>NUCLEOTIDE SEQUENCE [LARGE SCALE GENOMIC DNA]</scope>
    <source>
        <strain evidence="6">5C</strain>
    </source>
</reference>
<evidence type="ECO:0000256" key="4">
    <source>
        <dbReference type="HAMAP-Rule" id="MF_00163"/>
    </source>
</evidence>
<feature type="binding site" evidence="4">
    <location>
        <position position="114"/>
    </location>
    <ligand>
        <name>Fe cation</name>
        <dbReference type="ChEBI" id="CHEBI:24875"/>
    </ligand>
</feature>
<protein>
    <recommendedName>
        <fullName evidence="4">Peptide deformylase</fullName>
        <shortName evidence="4">PDF</shortName>
        <ecNumber evidence="4">3.5.1.88</ecNumber>
    </recommendedName>
    <alternativeName>
        <fullName evidence="4">Polypeptide deformylase</fullName>
    </alternativeName>
</protein>
<proteinExistence type="inferred from homology"/>
<dbReference type="HAMAP" id="MF_00163">
    <property type="entry name" value="Pep_deformylase"/>
    <property type="match status" value="1"/>
</dbReference>
<dbReference type="PRINTS" id="PR01576">
    <property type="entry name" value="PDEFORMYLASE"/>
</dbReference>
<dbReference type="PANTHER" id="PTHR10458:SF22">
    <property type="entry name" value="PEPTIDE DEFORMYLASE"/>
    <property type="match status" value="1"/>
</dbReference>
<dbReference type="PIRSF" id="PIRSF004749">
    <property type="entry name" value="Pep_def"/>
    <property type="match status" value="1"/>
</dbReference>
<dbReference type="AlphaFoldDB" id="A0A239BPT7"/>
<evidence type="ECO:0000313" key="5">
    <source>
        <dbReference type="EMBL" id="SNS09084.1"/>
    </source>
</evidence>
<evidence type="ECO:0000313" key="6">
    <source>
        <dbReference type="Proteomes" id="UP000198480"/>
    </source>
</evidence>
<dbReference type="Gene3D" id="3.90.45.10">
    <property type="entry name" value="Peptide deformylase"/>
    <property type="match status" value="1"/>
</dbReference>
<keyword evidence="4" id="KW-0648">Protein biosynthesis</keyword>
<keyword evidence="4" id="KW-0408">Iron</keyword>
<dbReference type="SUPFAM" id="SSF56420">
    <property type="entry name" value="Peptide deformylase"/>
    <property type="match status" value="1"/>
</dbReference>
<dbReference type="PANTHER" id="PTHR10458">
    <property type="entry name" value="PEPTIDE DEFORMYLASE"/>
    <property type="match status" value="1"/>
</dbReference>
<dbReference type="InterPro" id="IPR036821">
    <property type="entry name" value="Peptide_deformylase_sf"/>
</dbReference>
<evidence type="ECO:0000256" key="2">
    <source>
        <dbReference type="ARBA" id="ARBA00022723"/>
    </source>
</evidence>
<dbReference type="InterPro" id="IPR023635">
    <property type="entry name" value="Peptide_deformylase"/>
</dbReference>
<keyword evidence="2 4" id="KW-0479">Metal-binding</keyword>
<feature type="binding site" evidence="4">
    <location>
        <position position="156"/>
    </location>
    <ligand>
        <name>Fe cation</name>
        <dbReference type="ChEBI" id="CHEBI:24875"/>
    </ligand>
</feature>
<dbReference type="GO" id="GO:0006412">
    <property type="term" value="P:translation"/>
    <property type="evidence" value="ECO:0007669"/>
    <property type="project" value="UniProtKB-UniRule"/>
</dbReference>
<dbReference type="GO" id="GO:0046872">
    <property type="term" value="F:metal ion binding"/>
    <property type="evidence" value="ECO:0007669"/>
    <property type="project" value="UniProtKB-KW"/>
</dbReference>
<evidence type="ECO:0000256" key="1">
    <source>
        <dbReference type="ARBA" id="ARBA00010759"/>
    </source>
</evidence>
<feature type="binding site" evidence="4">
    <location>
        <position position="160"/>
    </location>
    <ligand>
        <name>Fe cation</name>
        <dbReference type="ChEBI" id="CHEBI:24875"/>
    </ligand>
</feature>
<dbReference type="CDD" id="cd00487">
    <property type="entry name" value="Pep_deformylase"/>
    <property type="match status" value="1"/>
</dbReference>
<feature type="active site" evidence="4">
    <location>
        <position position="157"/>
    </location>
</feature>
<keyword evidence="3 4" id="KW-0378">Hydrolase</keyword>
<dbReference type="Proteomes" id="UP000198480">
    <property type="component" value="Unassembled WGS sequence"/>
</dbReference>
<keyword evidence="6" id="KW-1185">Reference proteome</keyword>
<comment type="catalytic activity">
    <reaction evidence="4">
        <text>N-terminal N-formyl-L-methionyl-[peptide] + H2O = N-terminal L-methionyl-[peptide] + formate</text>
        <dbReference type="Rhea" id="RHEA:24420"/>
        <dbReference type="Rhea" id="RHEA-COMP:10639"/>
        <dbReference type="Rhea" id="RHEA-COMP:10640"/>
        <dbReference type="ChEBI" id="CHEBI:15377"/>
        <dbReference type="ChEBI" id="CHEBI:15740"/>
        <dbReference type="ChEBI" id="CHEBI:49298"/>
        <dbReference type="ChEBI" id="CHEBI:64731"/>
        <dbReference type="EC" id="3.5.1.88"/>
    </reaction>
</comment>
<sequence length="180" mass="21471">MKKGWKELEKNLLFFKNQSMKTVDDIVKLGDPRLYQVCEPVLKEELHLVEDWVKDLHDAMEDIRKVYGFGRGIAAPQLGIMKRLFYLNLDRPYIIINPFLKNQSKEMFELWDDCMSFPNLLVKVKRHQSLTLEYLDENWEKQSWDVTDAISELVQHEYDHLDGVLCTMRAIDDKSFRWKS</sequence>
<organism evidence="5 6">
    <name type="scientific">Belliella buryatensis</name>
    <dbReference type="NCBI Taxonomy" id="1500549"/>
    <lineage>
        <taxon>Bacteria</taxon>
        <taxon>Pseudomonadati</taxon>
        <taxon>Bacteroidota</taxon>
        <taxon>Cytophagia</taxon>
        <taxon>Cytophagales</taxon>
        <taxon>Cyclobacteriaceae</taxon>
        <taxon>Belliella</taxon>
    </lineage>
</organism>
<dbReference type="Pfam" id="PF01327">
    <property type="entry name" value="Pep_deformylase"/>
    <property type="match status" value="1"/>
</dbReference>
<dbReference type="GO" id="GO:0042586">
    <property type="term" value="F:peptide deformylase activity"/>
    <property type="evidence" value="ECO:0007669"/>
    <property type="project" value="UniProtKB-UniRule"/>
</dbReference>
<dbReference type="EMBL" id="FZOK01000003">
    <property type="protein sequence ID" value="SNS09084.1"/>
    <property type="molecule type" value="Genomic_DNA"/>
</dbReference>